<evidence type="ECO:0000256" key="2">
    <source>
        <dbReference type="PROSITE-ProRule" id="PRU00708"/>
    </source>
</evidence>
<dbReference type="GO" id="GO:0003723">
    <property type="term" value="F:RNA binding"/>
    <property type="evidence" value="ECO:0007669"/>
    <property type="project" value="InterPro"/>
</dbReference>
<dbReference type="Pfam" id="PF13041">
    <property type="entry name" value="PPR_2"/>
    <property type="match status" value="1"/>
</dbReference>
<accession>A0A5C7IW68</accession>
<dbReference type="Proteomes" id="UP000323000">
    <property type="component" value="Chromosome 1"/>
</dbReference>
<feature type="transmembrane region" description="Helical" evidence="3">
    <location>
        <begin position="75"/>
        <end position="93"/>
    </location>
</feature>
<sequence>MPERDAISWTVMINGFVKKGRFDEALEWFREMQISGVEPDYVVIISVLAACANVGMLGLGLWIHQFVLKQDFSDNVRVSWNSIIVGFAISGFVEEALEYFKLMQNEGFKPDGISFIGALTACSHAGLIDDGLRYFDVMKRVYRISPRIEYYGCIVDLYSRAGRLEEALNVVETMSVKPNKVVLGSLLAACRTKGNVSLAERIMKYLVELDPDGDFNYVILANMYAAVGRWDGAGKIRRRMKGLGIQKKPGISSVEIDTGALETYEID</sequence>
<dbReference type="Gene3D" id="1.25.40.10">
    <property type="entry name" value="Tetratricopeptide repeat domain"/>
    <property type="match status" value="2"/>
</dbReference>
<dbReference type="InterPro" id="IPR046848">
    <property type="entry name" value="E_motif"/>
</dbReference>
<reference evidence="5" key="1">
    <citation type="journal article" date="2019" name="Gigascience">
        <title>De novo genome assembly of the endangered Acer yangbiense, a plant species with extremely small populations endemic to Yunnan Province, China.</title>
        <authorList>
            <person name="Yang J."/>
            <person name="Wariss H.M."/>
            <person name="Tao L."/>
            <person name="Zhang R."/>
            <person name="Yun Q."/>
            <person name="Hollingsworth P."/>
            <person name="Dao Z."/>
            <person name="Luo G."/>
            <person name="Guo H."/>
            <person name="Ma Y."/>
            <person name="Sun W."/>
        </authorList>
    </citation>
    <scope>NUCLEOTIDE SEQUENCE [LARGE SCALE GENOMIC DNA]</scope>
    <source>
        <strain evidence="5">cv. Malutang</strain>
    </source>
</reference>
<evidence type="ECO:0000256" key="1">
    <source>
        <dbReference type="ARBA" id="ARBA00022737"/>
    </source>
</evidence>
<evidence type="ECO:0000313" key="5">
    <source>
        <dbReference type="Proteomes" id="UP000323000"/>
    </source>
</evidence>
<dbReference type="PANTHER" id="PTHR47926:SF510">
    <property type="entry name" value="PENTATRICOPEPTIDE REPEAT-CONTAINING PROTEIN"/>
    <property type="match status" value="1"/>
</dbReference>
<dbReference type="AlphaFoldDB" id="A0A5C7IW68"/>
<feature type="repeat" description="PPR" evidence="2">
    <location>
        <begin position="76"/>
        <end position="110"/>
    </location>
</feature>
<evidence type="ECO:0000313" key="4">
    <source>
        <dbReference type="EMBL" id="TXG73541.1"/>
    </source>
</evidence>
<dbReference type="SUPFAM" id="SSF48452">
    <property type="entry name" value="TPR-like"/>
    <property type="match status" value="1"/>
</dbReference>
<keyword evidence="3" id="KW-1133">Transmembrane helix</keyword>
<gene>
    <name evidence="4" type="ORF">EZV62_002120</name>
</gene>
<dbReference type="Pfam" id="PF01535">
    <property type="entry name" value="PPR"/>
    <property type="match status" value="3"/>
</dbReference>
<dbReference type="EMBL" id="VAHF01000001">
    <property type="protein sequence ID" value="TXG73541.1"/>
    <property type="molecule type" value="Genomic_DNA"/>
</dbReference>
<evidence type="ECO:0000256" key="3">
    <source>
        <dbReference type="SAM" id="Phobius"/>
    </source>
</evidence>
<dbReference type="OrthoDB" id="185373at2759"/>
<name>A0A5C7IW68_9ROSI</name>
<evidence type="ECO:0008006" key="6">
    <source>
        <dbReference type="Google" id="ProtNLM"/>
    </source>
</evidence>
<dbReference type="InterPro" id="IPR011990">
    <property type="entry name" value="TPR-like_helical_dom_sf"/>
</dbReference>
<dbReference type="Pfam" id="PF20431">
    <property type="entry name" value="E_motif"/>
    <property type="match status" value="1"/>
</dbReference>
<comment type="caution">
    <text evidence="4">The sequence shown here is derived from an EMBL/GenBank/DDBJ whole genome shotgun (WGS) entry which is preliminary data.</text>
</comment>
<feature type="transmembrane region" description="Helical" evidence="3">
    <location>
        <begin position="41"/>
        <end position="63"/>
    </location>
</feature>
<dbReference type="NCBIfam" id="TIGR00756">
    <property type="entry name" value="PPR"/>
    <property type="match status" value="2"/>
</dbReference>
<keyword evidence="1" id="KW-0677">Repeat</keyword>
<feature type="repeat" description="PPR" evidence="2">
    <location>
        <begin position="5"/>
        <end position="39"/>
    </location>
</feature>
<dbReference type="GO" id="GO:0009451">
    <property type="term" value="P:RNA modification"/>
    <property type="evidence" value="ECO:0007669"/>
    <property type="project" value="InterPro"/>
</dbReference>
<proteinExistence type="predicted"/>
<organism evidence="4 5">
    <name type="scientific">Acer yangbiense</name>
    <dbReference type="NCBI Taxonomy" id="1000413"/>
    <lineage>
        <taxon>Eukaryota</taxon>
        <taxon>Viridiplantae</taxon>
        <taxon>Streptophyta</taxon>
        <taxon>Embryophyta</taxon>
        <taxon>Tracheophyta</taxon>
        <taxon>Spermatophyta</taxon>
        <taxon>Magnoliopsida</taxon>
        <taxon>eudicotyledons</taxon>
        <taxon>Gunneridae</taxon>
        <taxon>Pentapetalae</taxon>
        <taxon>rosids</taxon>
        <taxon>malvids</taxon>
        <taxon>Sapindales</taxon>
        <taxon>Sapindaceae</taxon>
        <taxon>Hippocastanoideae</taxon>
        <taxon>Acereae</taxon>
        <taxon>Acer</taxon>
    </lineage>
</organism>
<keyword evidence="5" id="KW-1185">Reference proteome</keyword>
<dbReference type="FunFam" id="1.25.40.10:FF:000090">
    <property type="entry name" value="Pentatricopeptide repeat-containing protein, chloroplastic"/>
    <property type="match status" value="1"/>
</dbReference>
<keyword evidence="3" id="KW-0472">Membrane</keyword>
<protein>
    <recommendedName>
        <fullName evidence="6">Pentacotripeptide-repeat region of PRORP domain-containing protein</fullName>
    </recommendedName>
</protein>
<dbReference type="PROSITE" id="PS51375">
    <property type="entry name" value="PPR"/>
    <property type="match status" value="2"/>
</dbReference>
<dbReference type="InterPro" id="IPR002885">
    <property type="entry name" value="PPR_rpt"/>
</dbReference>
<keyword evidence="3" id="KW-0812">Transmembrane</keyword>
<dbReference type="InterPro" id="IPR046960">
    <property type="entry name" value="PPR_At4g14850-like_plant"/>
</dbReference>
<dbReference type="PANTHER" id="PTHR47926">
    <property type="entry name" value="PENTATRICOPEPTIDE REPEAT-CONTAINING PROTEIN"/>
    <property type="match status" value="1"/>
</dbReference>